<evidence type="ECO:0000256" key="4">
    <source>
        <dbReference type="SAM" id="MobiDB-lite"/>
    </source>
</evidence>
<dbReference type="CDD" id="cd19708">
    <property type="entry name" value="bHLH_TS_dHLH3B_like"/>
    <property type="match status" value="1"/>
</dbReference>
<dbReference type="InterPro" id="IPR011598">
    <property type="entry name" value="bHLH_dom"/>
</dbReference>
<reference evidence="6 7" key="1">
    <citation type="journal article" date="2017" name="Curr. Biol.">
        <title>The Evolution of Venom by Co-option of Single-Copy Genes.</title>
        <authorList>
            <person name="Martinson E.O."/>
            <person name="Mrinalini"/>
            <person name="Kelkar Y.D."/>
            <person name="Chang C.H."/>
            <person name="Werren J.H."/>
        </authorList>
    </citation>
    <scope>NUCLEOTIDE SEQUENCE [LARGE SCALE GENOMIC DNA]</scope>
    <source>
        <strain evidence="6 7">Alberta</strain>
        <tissue evidence="6">Whole body</tissue>
    </source>
</reference>
<sequence length="360" mass="38990">MLTYNNASCGTSENENGSPADSLLSGDGEDPGDSPETPRDTEEEATLSDDFYSHDTDDEDDQGRKRCRDRTNSNDGVSSSTNGLLESSPPSRVGGLGVRKLFTNSRERWRQQNVSGAFAELRKLVPTHPPDKKLSKNEILRSAIKYIRLLSRVLEWQKSQDRNGVSTTAHDVRIKTEPQAQQHPPSHHHHSAVTTTIYQAKAAIACLKQENNNYSPRVNLPARISQSYPSESKGRTGQLLMITTPNLKNQTAANNATASSSVYVNGVCPSRLVNGKSTAPAKNGLAVVVGGNNQHVVTSSSSSNAVVVSNGCTPTKRMKTEARDEDEVSQSSGRDCSRAANNAGARKRLKITFGKDSGRN</sequence>
<keyword evidence="2" id="KW-0238">DNA-binding</keyword>
<feature type="region of interest" description="Disordered" evidence="4">
    <location>
        <begin position="318"/>
        <end position="360"/>
    </location>
</feature>
<evidence type="ECO:0000256" key="3">
    <source>
        <dbReference type="ARBA" id="ARBA00023163"/>
    </source>
</evidence>
<evidence type="ECO:0000259" key="5">
    <source>
        <dbReference type="PROSITE" id="PS50888"/>
    </source>
</evidence>
<dbReference type="GO" id="GO:0046983">
    <property type="term" value="F:protein dimerization activity"/>
    <property type="evidence" value="ECO:0007669"/>
    <property type="project" value="InterPro"/>
</dbReference>
<dbReference type="PROSITE" id="PS50888">
    <property type="entry name" value="BHLH"/>
    <property type="match status" value="1"/>
</dbReference>
<dbReference type="STRING" id="543379.A0A232FCL9"/>
<dbReference type="InterPro" id="IPR036638">
    <property type="entry name" value="HLH_DNA-bd_sf"/>
</dbReference>
<feature type="region of interest" description="Disordered" evidence="4">
    <location>
        <begin position="1"/>
        <end position="96"/>
    </location>
</feature>
<dbReference type="AlphaFoldDB" id="A0A232FCL9"/>
<dbReference type="EMBL" id="NNAY01000441">
    <property type="protein sequence ID" value="OXU28372.1"/>
    <property type="molecule type" value="Genomic_DNA"/>
</dbReference>
<evidence type="ECO:0000313" key="7">
    <source>
        <dbReference type="Proteomes" id="UP000215335"/>
    </source>
</evidence>
<dbReference type="PANTHER" id="PTHR13864">
    <property type="entry name" value="T-CELL ACUTE LYMPHOCYTIC LEUKEMIA/STEM CELL LEUKEMIA-RELATED"/>
    <property type="match status" value="1"/>
</dbReference>
<feature type="domain" description="BHLH" evidence="5">
    <location>
        <begin position="98"/>
        <end position="150"/>
    </location>
</feature>
<dbReference type="SUPFAM" id="SSF47459">
    <property type="entry name" value="HLH, helix-loop-helix DNA-binding domain"/>
    <property type="match status" value="1"/>
</dbReference>
<dbReference type="GO" id="GO:0000978">
    <property type="term" value="F:RNA polymerase II cis-regulatory region sequence-specific DNA binding"/>
    <property type="evidence" value="ECO:0007669"/>
    <property type="project" value="TreeGrafter"/>
</dbReference>
<keyword evidence="3" id="KW-0804">Transcription</keyword>
<evidence type="ECO:0000313" key="6">
    <source>
        <dbReference type="EMBL" id="OXU28372.1"/>
    </source>
</evidence>
<name>A0A232FCL9_9HYME</name>
<organism evidence="6 7">
    <name type="scientific">Trichomalopsis sarcophagae</name>
    <dbReference type="NCBI Taxonomy" id="543379"/>
    <lineage>
        <taxon>Eukaryota</taxon>
        <taxon>Metazoa</taxon>
        <taxon>Ecdysozoa</taxon>
        <taxon>Arthropoda</taxon>
        <taxon>Hexapoda</taxon>
        <taxon>Insecta</taxon>
        <taxon>Pterygota</taxon>
        <taxon>Neoptera</taxon>
        <taxon>Endopterygota</taxon>
        <taxon>Hymenoptera</taxon>
        <taxon>Apocrita</taxon>
        <taxon>Proctotrupomorpha</taxon>
        <taxon>Chalcidoidea</taxon>
        <taxon>Pteromalidae</taxon>
        <taxon>Pteromalinae</taxon>
        <taxon>Trichomalopsis</taxon>
    </lineage>
</organism>
<dbReference type="PANTHER" id="PTHR13864:SF15">
    <property type="entry name" value="T-CELL ACUTE LYMPHOCYTIC LEUKEMIA PROTEIN 1 HOMOLOG-RELATED"/>
    <property type="match status" value="1"/>
</dbReference>
<dbReference type="InterPro" id="IPR040238">
    <property type="entry name" value="TAL-like"/>
</dbReference>
<dbReference type="Pfam" id="PF00010">
    <property type="entry name" value="HLH"/>
    <property type="match status" value="1"/>
</dbReference>
<feature type="compositionally biased region" description="Polar residues" evidence="4">
    <location>
        <begin position="1"/>
        <end position="19"/>
    </location>
</feature>
<dbReference type="Proteomes" id="UP000215335">
    <property type="component" value="Unassembled WGS sequence"/>
</dbReference>
<keyword evidence="1" id="KW-0805">Transcription regulation</keyword>
<protein>
    <recommendedName>
        <fullName evidence="5">BHLH domain-containing protein</fullName>
    </recommendedName>
</protein>
<comment type="caution">
    <text evidence="6">The sequence shown here is derived from an EMBL/GenBank/DDBJ whole genome shotgun (WGS) entry which is preliminary data.</text>
</comment>
<evidence type="ECO:0000256" key="2">
    <source>
        <dbReference type="ARBA" id="ARBA00023125"/>
    </source>
</evidence>
<evidence type="ECO:0000256" key="1">
    <source>
        <dbReference type="ARBA" id="ARBA00023015"/>
    </source>
</evidence>
<dbReference type="Gene3D" id="4.10.280.10">
    <property type="entry name" value="Helix-loop-helix DNA-binding domain"/>
    <property type="match status" value="1"/>
</dbReference>
<proteinExistence type="predicted"/>
<accession>A0A232FCL9</accession>
<dbReference type="OrthoDB" id="10069510at2759"/>
<dbReference type="GO" id="GO:0000981">
    <property type="term" value="F:DNA-binding transcription factor activity, RNA polymerase II-specific"/>
    <property type="evidence" value="ECO:0007669"/>
    <property type="project" value="InterPro"/>
</dbReference>
<feature type="compositionally biased region" description="Polar residues" evidence="4">
    <location>
        <begin position="73"/>
        <end position="90"/>
    </location>
</feature>
<dbReference type="SMART" id="SM00353">
    <property type="entry name" value="HLH"/>
    <property type="match status" value="1"/>
</dbReference>
<keyword evidence="7" id="KW-1185">Reference proteome</keyword>
<gene>
    <name evidence="6" type="ORF">TSAR_006423</name>
</gene>
<dbReference type="FunFam" id="4.10.280.10:FF:000015">
    <property type="entry name" value="T-cell acute lymphocytic leukemia 1"/>
    <property type="match status" value="1"/>
</dbReference>